<evidence type="ECO:0000256" key="2">
    <source>
        <dbReference type="ARBA" id="ARBA00022833"/>
    </source>
</evidence>
<evidence type="ECO:0000259" key="5">
    <source>
        <dbReference type="Pfam" id="PF05181"/>
    </source>
</evidence>
<evidence type="ECO:0000313" key="6">
    <source>
        <dbReference type="EMBL" id="GAO46225.1"/>
    </source>
</evidence>
<protein>
    <recommendedName>
        <fullName evidence="5">XPA C-terminal domain-containing protein</fullName>
    </recommendedName>
</protein>
<dbReference type="Pfam" id="PF05181">
    <property type="entry name" value="XPA_C"/>
    <property type="match status" value="1"/>
</dbReference>
<dbReference type="InterPro" id="IPR037129">
    <property type="entry name" value="XPA_sf"/>
</dbReference>
<keyword evidence="2" id="KW-0862">Zinc</keyword>
<evidence type="ECO:0000313" key="7">
    <source>
        <dbReference type="Proteomes" id="UP000033140"/>
    </source>
</evidence>
<dbReference type="PROSITE" id="PS00753">
    <property type="entry name" value="XPA_2"/>
    <property type="match status" value="1"/>
</dbReference>
<dbReference type="Gene3D" id="3.90.530.10">
    <property type="entry name" value="XPA C-terminal domain"/>
    <property type="match status" value="1"/>
</dbReference>
<dbReference type="CDD" id="cd21077">
    <property type="entry name" value="DBD_Rad14"/>
    <property type="match status" value="1"/>
</dbReference>
<feature type="region of interest" description="Disordered" evidence="4">
    <location>
        <begin position="1"/>
        <end position="34"/>
    </location>
</feature>
<dbReference type="Proteomes" id="UP000033140">
    <property type="component" value="Unassembled WGS sequence"/>
</dbReference>
<comment type="subcellular location">
    <subcellularLocation>
        <location evidence="1">Nucleus</location>
    </subcellularLocation>
</comment>
<keyword evidence="7" id="KW-1185">Reference proteome</keyword>
<dbReference type="GO" id="GO:0006284">
    <property type="term" value="P:base-excision repair"/>
    <property type="evidence" value="ECO:0007669"/>
    <property type="project" value="TreeGrafter"/>
</dbReference>
<dbReference type="PANTHER" id="PTHR10142:SF0">
    <property type="entry name" value="DNA REPAIR PROTEIN COMPLEMENTING XP-A CELLS"/>
    <property type="match status" value="1"/>
</dbReference>
<dbReference type="GO" id="GO:0000715">
    <property type="term" value="P:nucleotide-excision repair, DNA damage recognition"/>
    <property type="evidence" value="ECO:0007669"/>
    <property type="project" value="TreeGrafter"/>
</dbReference>
<feature type="region of interest" description="Disordered" evidence="4">
    <location>
        <begin position="46"/>
        <end position="86"/>
    </location>
</feature>
<dbReference type="AlphaFoldDB" id="A0A0E9N9Z3"/>
<dbReference type="GO" id="GO:0003684">
    <property type="term" value="F:damaged DNA binding"/>
    <property type="evidence" value="ECO:0007669"/>
    <property type="project" value="InterPro"/>
</dbReference>
<dbReference type="InterPro" id="IPR009061">
    <property type="entry name" value="DNA-bd_dom_put_sf"/>
</dbReference>
<accession>A0A0E9N9Z3</accession>
<dbReference type="EMBL" id="BACD03000003">
    <property type="protein sequence ID" value="GAO46225.1"/>
    <property type="molecule type" value="Genomic_DNA"/>
</dbReference>
<feature type="compositionally biased region" description="Basic and acidic residues" evidence="4">
    <location>
        <begin position="304"/>
        <end position="315"/>
    </location>
</feature>
<dbReference type="InterPro" id="IPR022658">
    <property type="entry name" value="XPA_CS"/>
</dbReference>
<feature type="domain" description="XPA C-terminal" evidence="5">
    <location>
        <begin position="190"/>
        <end position="240"/>
    </location>
</feature>
<dbReference type="PANTHER" id="PTHR10142">
    <property type="entry name" value="DNA REPAIR PROTEIN COMPLEMENTING XP-A CELLS"/>
    <property type="match status" value="1"/>
</dbReference>
<dbReference type="SUPFAM" id="SSF46955">
    <property type="entry name" value="Putative DNA-binding domain"/>
    <property type="match status" value="1"/>
</dbReference>
<gene>
    <name evidence="6" type="ORF">G7K_0460-t1</name>
</gene>
<feature type="region of interest" description="Disordered" evidence="4">
    <location>
        <begin position="290"/>
        <end position="315"/>
    </location>
</feature>
<dbReference type="GO" id="GO:0070914">
    <property type="term" value="P:UV-damage excision repair"/>
    <property type="evidence" value="ECO:0007669"/>
    <property type="project" value="TreeGrafter"/>
</dbReference>
<dbReference type="STRING" id="698492.A0A0E9N9Z3"/>
<evidence type="ECO:0000256" key="3">
    <source>
        <dbReference type="ARBA" id="ARBA00023242"/>
    </source>
</evidence>
<dbReference type="OMA" id="EFGEDTY"/>
<comment type="caution">
    <text evidence="6">The sequence shown here is derived from an EMBL/GenBank/DDBJ whole genome shotgun (WGS) entry which is preliminary data.</text>
</comment>
<evidence type="ECO:0000256" key="4">
    <source>
        <dbReference type="SAM" id="MobiDB-lite"/>
    </source>
</evidence>
<dbReference type="InterPro" id="IPR000465">
    <property type="entry name" value="XPA/RAD14"/>
</dbReference>
<feature type="compositionally biased region" description="Polar residues" evidence="4">
    <location>
        <begin position="65"/>
        <end position="74"/>
    </location>
</feature>
<sequence length="336" mass="37601">MSSIDIDSTIYEMSAPAPPSTPPPTNGPSAPQLQLTPEQVKQMETNRLKAKAKQIEAERRAALANPNSSTNPSATGDGLTKRKGGALDDIQPAKRFASGYIEYDFSKMKDTKAGFMVDESEMPGAGGQTLQERLLEQQRRKTMHAPAPPIDPRSAPKCEACGKSTDLDPQFEEVFGVRVCYICKEAVPEKYSLLTKTECKEDYLLTDPELSDTSLLPHLLRPNPHKPMWSSMQLYLRSQIEAFANTKWGSLEKLDEEFQRRVERKKEAKDKKFEGKLRELRRKTRVETWKRKGGGLGGGGGKGGRHEHEWGQEAEKDGVVTRRCVECGMETEEIVF</sequence>
<dbReference type="GO" id="GO:0000110">
    <property type="term" value="C:nucleotide-excision repair factor 1 complex"/>
    <property type="evidence" value="ECO:0007669"/>
    <property type="project" value="TreeGrafter"/>
</dbReference>
<name>A0A0E9N9Z3_SAICN</name>
<feature type="compositionally biased region" description="Pro residues" evidence="4">
    <location>
        <begin position="16"/>
        <end position="26"/>
    </location>
</feature>
<dbReference type="NCBIfam" id="TIGR00598">
    <property type="entry name" value="rad14"/>
    <property type="match status" value="1"/>
</dbReference>
<reference evidence="6 7" key="1">
    <citation type="journal article" date="2011" name="J. Gen. Appl. Microbiol.">
        <title>Draft genome sequencing of the enigmatic yeast Saitoella complicata.</title>
        <authorList>
            <person name="Nishida H."/>
            <person name="Hamamoto M."/>
            <person name="Sugiyama J."/>
        </authorList>
    </citation>
    <scope>NUCLEOTIDE SEQUENCE [LARGE SCALE GENOMIC DNA]</scope>
    <source>
        <strain evidence="6 7">NRRL Y-17804</strain>
    </source>
</reference>
<proteinExistence type="predicted"/>
<reference evidence="6 7" key="2">
    <citation type="journal article" date="2014" name="J. Gen. Appl. Microbiol.">
        <title>The early diverging ascomycetous budding yeast Saitoella complicata has three histone deacetylases belonging to the Clr6, Hos2, and Rpd3 lineages.</title>
        <authorList>
            <person name="Nishida H."/>
            <person name="Matsumoto T."/>
            <person name="Kondo S."/>
            <person name="Hamamoto M."/>
            <person name="Yoshikawa H."/>
        </authorList>
    </citation>
    <scope>NUCLEOTIDE SEQUENCE [LARGE SCALE GENOMIC DNA]</scope>
    <source>
        <strain evidence="6 7">NRRL Y-17804</strain>
    </source>
</reference>
<evidence type="ECO:0000256" key="1">
    <source>
        <dbReference type="ARBA" id="ARBA00004123"/>
    </source>
</evidence>
<dbReference type="InterPro" id="IPR022656">
    <property type="entry name" value="XPA_C"/>
</dbReference>
<dbReference type="GO" id="GO:1901255">
    <property type="term" value="P:nucleotide-excision repair involved in interstrand cross-link repair"/>
    <property type="evidence" value="ECO:0007669"/>
    <property type="project" value="TreeGrafter"/>
</dbReference>
<reference evidence="6 7" key="3">
    <citation type="journal article" date="2015" name="Genome Announc.">
        <title>Draft Genome Sequence of the Archiascomycetous Yeast Saitoella complicata.</title>
        <authorList>
            <person name="Yamauchi K."/>
            <person name="Kondo S."/>
            <person name="Hamamoto M."/>
            <person name="Takahashi Y."/>
            <person name="Ogura Y."/>
            <person name="Hayashi T."/>
            <person name="Nishida H."/>
        </authorList>
    </citation>
    <scope>NUCLEOTIDE SEQUENCE [LARGE SCALE GENOMIC DNA]</scope>
    <source>
        <strain evidence="6 7">NRRL Y-17804</strain>
    </source>
</reference>
<keyword evidence="3" id="KW-0539">Nucleus</keyword>
<organism evidence="6 7">
    <name type="scientific">Saitoella complicata (strain BCRC 22490 / CBS 7301 / JCM 7358 / NBRC 10748 / NRRL Y-17804)</name>
    <dbReference type="NCBI Taxonomy" id="698492"/>
    <lineage>
        <taxon>Eukaryota</taxon>
        <taxon>Fungi</taxon>
        <taxon>Dikarya</taxon>
        <taxon>Ascomycota</taxon>
        <taxon>Taphrinomycotina</taxon>
        <taxon>Taphrinomycotina incertae sedis</taxon>
        <taxon>Saitoella</taxon>
    </lineage>
</organism>